<feature type="signal peptide" evidence="1">
    <location>
        <begin position="1"/>
        <end position="22"/>
    </location>
</feature>
<dbReference type="AlphaFoldDB" id="F7NM22"/>
<protein>
    <submittedName>
        <fullName evidence="2">Uncharacterized protein</fullName>
    </submittedName>
</protein>
<keyword evidence="1" id="KW-0732">Signal</keyword>
<evidence type="ECO:0000313" key="3">
    <source>
        <dbReference type="Proteomes" id="UP000003240"/>
    </source>
</evidence>
<feature type="chain" id="PRO_5003366289" evidence="1">
    <location>
        <begin position="23"/>
        <end position="426"/>
    </location>
</feature>
<dbReference type="OrthoDB" id="1633201at2"/>
<dbReference type="Proteomes" id="UP000003240">
    <property type="component" value="Unassembled WGS sequence"/>
</dbReference>
<name>F7NM22_9FIRM</name>
<reference evidence="2 3" key="1">
    <citation type="journal article" date="2011" name="EMBO J.">
        <title>Structural diversity of bacterial flagellar motors.</title>
        <authorList>
            <person name="Chen S."/>
            <person name="Beeby M."/>
            <person name="Murphy G.E."/>
            <person name="Leadbetter J.R."/>
            <person name="Hendrixson D.R."/>
            <person name="Briegel A."/>
            <person name="Li Z."/>
            <person name="Shi J."/>
            <person name="Tocheva E.I."/>
            <person name="Muller A."/>
            <person name="Dobro M.J."/>
            <person name="Jensen G.J."/>
        </authorList>
    </citation>
    <scope>NUCLEOTIDE SEQUENCE [LARGE SCALE GENOMIC DNA]</scope>
    <source>
        <strain evidence="2 3">DSM 6540</strain>
    </source>
</reference>
<sequence>MRKGICWTIVLLLLCQAAVALAAVQTVQTITIEINSEHPLPARVSDRIAASALTVGTQLLAGRPVTEVMRNAADFEQVYIEILDRVLLGYSVQKVVIIPGTATHVKVLVQSWGDVVRDVTVEVDPVGVSAEAAELLRSRLATIEPDLIRVIDGLPVDSLGWSGSVIHNTIQDLVQEKLPEFRSVAQILPGKQTRIRVILIPRGTLVEEVRLALRSRTMPNILLWEIRPEIEDVVQSMHGLPVAFVAREKAWFRQQIQEKAGAHSHTRAYVLNHNASIMPGTITNVILESESRKYRITAEGRLSFGQLENNAAGSLHAGKYISEYDEVFGEITLTTGNMTWDFITGWGRKFGPRTSAGIKYDLKVHQPIYWLEQDMGPHWTLKLDRGPDEDRRDHNEWTLRYKLHDLLSVEYVTNRQDNFLRLIGHL</sequence>
<evidence type="ECO:0000313" key="2">
    <source>
        <dbReference type="EMBL" id="EGO62948.1"/>
    </source>
</evidence>
<dbReference type="STRING" id="1009370.ALO_15742"/>
<organism evidence="2 3">
    <name type="scientific">Acetonema longum DSM 6540</name>
    <dbReference type="NCBI Taxonomy" id="1009370"/>
    <lineage>
        <taxon>Bacteria</taxon>
        <taxon>Bacillati</taxon>
        <taxon>Bacillota</taxon>
        <taxon>Negativicutes</taxon>
        <taxon>Acetonemataceae</taxon>
        <taxon>Acetonema</taxon>
    </lineage>
</organism>
<evidence type="ECO:0000256" key="1">
    <source>
        <dbReference type="SAM" id="SignalP"/>
    </source>
</evidence>
<gene>
    <name evidence="2" type="ORF">ALO_15742</name>
</gene>
<keyword evidence="3" id="KW-1185">Reference proteome</keyword>
<comment type="caution">
    <text evidence="2">The sequence shown here is derived from an EMBL/GenBank/DDBJ whole genome shotgun (WGS) entry which is preliminary data.</text>
</comment>
<accession>F7NM22</accession>
<dbReference type="EMBL" id="AFGF01000157">
    <property type="protein sequence ID" value="EGO62948.1"/>
    <property type="molecule type" value="Genomic_DNA"/>
</dbReference>
<dbReference type="RefSeq" id="WP_004097360.1">
    <property type="nucleotide sequence ID" value="NZ_AFGF01000157.1"/>
</dbReference>
<proteinExistence type="predicted"/>
<dbReference type="eggNOG" id="ENOG502Z7NP">
    <property type="taxonomic scope" value="Bacteria"/>
</dbReference>